<evidence type="ECO:0000313" key="1">
    <source>
        <dbReference type="EMBL" id="GCC21990.1"/>
    </source>
</evidence>
<proteinExistence type="predicted"/>
<protein>
    <submittedName>
        <fullName evidence="1">Uncharacterized protein</fullName>
    </submittedName>
</protein>
<dbReference type="EMBL" id="BEZZ01000004">
    <property type="protein sequence ID" value="GCC21990.1"/>
    <property type="molecule type" value="Genomic_DNA"/>
</dbReference>
<sequence length="363" mass="41159">MASGRKKQILALLKWRKGKKLKTEKEEVVTPDDIDFGSYQQKQMSSLFGRSQSEDSGLDLSNSSYQFQKRFDALENTSIHSRKISTSSDLYSDLSYDSRTMLLPRTYSFTALSCGQHEPKATASSSEEDDDFFGLKDIIQTINSQYSLPESRETAKSDFADITKSEIEEEKKHRLSSNNWRNENKWKTKEEHVILRRHQTILGFHEQVKKGSFRSKIGVSGPSNKGMGILYRICNMMEKITELERDRMVLLRQNNELQHQLSQSQQTEATFLSCCTCGAGAKVSASHIIPRQTICSRQTLTRNSPRTEVKSQVSLGPSSEAIAVFEQFNSSQPTFTDVASTFTQKPLETLNLESESDQCVSRV</sequence>
<dbReference type="OMA" id="PTFTHIS"/>
<keyword evidence="2" id="KW-1185">Reference proteome</keyword>
<dbReference type="AlphaFoldDB" id="A0A401RV06"/>
<dbReference type="Proteomes" id="UP000287033">
    <property type="component" value="Unassembled WGS sequence"/>
</dbReference>
<accession>A0A401RV06</accession>
<reference evidence="1 2" key="1">
    <citation type="journal article" date="2018" name="Nat. Ecol. Evol.">
        <title>Shark genomes provide insights into elasmobranch evolution and the origin of vertebrates.</title>
        <authorList>
            <person name="Hara Y"/>
            <person name="Yamaguchi K"/>
            <person name="Onimaru K"/>
            <person name="Kadota M"/>
            <person name="Koyanagi M"/>
            <person name="Keeley SD"/>
            <person name="Tatsumi K"/>
            <person name="Tanaka K"/>
            <person name="Motone F"/>
            <person name="Kageyama Y"/>
            <person name="Nozu R"/>
            <person name="Adachi N"/>
            <person name="Nishimura O"/>
            <person name="Nakagawa R"/>
            <person name="Tanegashima C"/>
            <person name="Kiyatake I"/>
            <person name="Matsumoto R"/>
            <person name="Murakumo K"/>
            <person name="Nishida K"/>
            <person name="Terakita A"/>
            <person name="Kuratani S"/>
            <person name="Sato K"/>
            <person name="Hyodo S Kuraku.S."/>
        </authorList>
    </citation>
    <scope>NUCLEOTIDE SEQUENCE [LARGE SCALE GENOMIC DNA]</scope>
</reference>
<comment type="caution">
    <text evidence="1">The sequence shown here is derived from an EMBL/GenBank/DDBJ whole genome shotgun (WGS) entry which is preliminary data.</text>
</comment>
<gene>
    <name evidence="1" type="ORF">chiPu_0000374</name>
</gene>
<name>A0A401RV06_CHIPU</name>
<dbReference type="OrthoDB" id="9944813at2759"/>
<organism evidence="1 2">
    <name type="scientific">Chiloscyllium punctatum</name>
    <name type="common">Brownbanded bambooshark</name>
    <name type="synonym">Hemiscyllium punctatum</name>
    <dbReference type="NCBI Taxonomy" id="137246"/>
    <lineage>
        <taxon>Eukaryota</taxon>
        <taxon>Metazoa</taxon>
        <taxon>Chordata</taxon>
        <taxon>Craniata</taxon>
        <taxon>Vertebrata</taxon>
        <taxon>Chondrichthyes</taxon>
        <taxon>Elasmobranchii</taxon>
        <taxon>Galeomorphii</taxon>
        <taxon>Galeoidea</taxon>
        <taxon>Orectolobiformes</taxon>
        <taxon>Hemiscylliidae</taxon>
        <taxon>Chiloscyllium</taxon>
    </lineage>
</organism>
<evidence type="ECO:0000313" key="2">
    <source>
        <dbReference type="Proteomes" id="UP000287033"/>
    </source>
</evidence>